<keyword evidence="10" id="KW-0804">Transcription</keyword>
<keyword evidence="17" id="KW-1185">Reference proteome</keyword>
<dbReference type="SMART" id="SM00401">
    <property type="entry name" value="ZnF_GATA"/>
    <property type="match status" value="1"/>
</dbReference>
<protein>
    <submittedName>
        <fullName evidence="16">Uncharacterized protein</fullName>
    </submittedName>
</protein>
<feature type="region of interest" description="Disordered" evidence="13">
    <location>
        <begin position="191"/>
        <end position="227"/>
    </location>
</feature>
<evidence type="ECO:0000256" key="13">
    <source>
        <dbReference type="SAM" id="MobiDB-lite"/>
    </source>
</evidence>
<dbReference type="GO" id="GO:0006355">
    <property type="term" value="P:regulation of DNA-templated transcription"/>
    <property type="evidence" value="ECO:0007669"/>
    <property type="project" value="InterPro"/>
</dbReference>
<evidence type="ECO:0000256" key="9">
    <source>
        <dbReference type="ARBA" id="ARBA00023159"/>
    </source>
</evidence>
<dbReference type="InterPro" id="IPR013088">
    <property type="entry name" value="Znf_NHR/GATA"/>
</dbReference>
<dbReference type="EMBL" id="JACMSC010000006">
    <property type="protein sequence ID" value="KAG6517795.1"/>
    <property type="molecule type" value="Genomic_DNA"/>
</dbReference>
<dbReference type="PROSITE" id="PS51017">
    <property type="entry name" value="CCT"/>
    <property type="match status" value="1"/>
</dbReference>
<dbReference type="GO" id="GO:0005634">
    <property type="term" value="C:nucleus"/>
    <property type="evidence" value="ECO:0007669"/>
    <property type="project" value="UniProtKB-SubCell"/>
</dbReference>
<feature type="region of interest" description="Disordered" evidence="13">
    <location>
        <begin position="1"/>
        <end position="27"/>
    </location>
</feature>
<gene>
    <name evidence="16" type="ORF">ZIOFF_021194</name>
</gene>
<accession>A0A8J5HIJ3</accession>
<name>A0A8J5HIJ3_ZINOF</name>
<proteinExistence type="inferred from homology"/>
<dbReference type="Pfam" id="PF00320">
    <property type="entry name" value="GATA"/>
    <property type="match status" value="1"/>
</dbReference>
<dbReference type="InterPro" id="IPR010402">
    <property type="entry name" value="CCT_domain"/>
</dbReference>
<dbReference type="InterPro" id="IPR010399">
    <property type="entry name" value="Tify_dom"/>
</dbReference>
<dbReference type="Proteomes" id="UP000734854">
    <property type="component" value="Unassembled WGS sequence"/>
</dbReference>
<dbReference type="PANTHER" id="PTHR46125">
    <property type="entry name" value="GATA TRANSCRIPTION FACTOR 28"/>
    <property type="match status" value="1"/>
</dbReference>
<reference evidence="16 17" key="1">
    <citation type="submission" date="2020-08" db="EMBL/GenBank/DDBJ databases">
        <title>Plant Genome Project.</title>
        <authorList>
            <person name="Zhang R.-G."/>
        </authorList>
    </citation>
    <scope>NUCLEOTIDE SEQUENCE [LARGE SCALE GENOMIC DNA]</scope>
    <source>
        <tissue evidence="16">Rhizome</tissue>
    </source>
</reference>
<evidence type="ECO:0000259" key="14">
    <source>
        <dbReference type="PROSITE" id="PS51017"/>
    </source>
</evidence>
<dbReference type="InterPro" id="IPR045280">
    <property type="entry name" value="TIFY-like"/>
</dbReference>
<dbReference type="SUPFAM" id="SSF57716">
    <property type="entry name" value="Glucocorticoid receptor-like (DNA-binding domain)"/>
    <property type="match status" value="1"/>
</dbReference>
<organism evidence="16 17">
    <name type="scientific">Zingiber officinale</name>
    <name type="common">Ginger</name>
    <name type="synonym">Amomum zingiber</name>
    <dbReference type="NCBI Taxonomy" id="94328"/>
    <lineage>
        <taxon>Eukaryota</taxon>
        <taxon>Viridiplantae</taxon>
        <taxon>Streptophyta</taxon>
        <taxon>Embryophyta</taxon>
        <taxon>Tracheophyta</taxon>
        <taxon>Spermatophyta</taxon>
        <taxon>Magnoliopsida</taxon>
        <taxon>Liliopsida</taxon>
        <taxon>Zingiberales</taxon>
        <taxon>Zingiberaceae</taxon>
        <taxon>Zingiber</taxon>
    </lineage>
</organism>
<dbReference type="InterPro" id="IPR000679">
    <property type="entry name" value="Znf_GATA"/>
</dbReference>
<evidence type="ECO:0000256" key="7">
    <source>
        <dbReference type="ARBA" id="ARBA00023015"/>
    </source>
</evidence>
<feature type="domain" description="Tify" evidence="15">
    <location>
        <begin position="104"/>
        <end position="139"/>
    </location>
</feature>
<comment type="function">
    <text evidence="1">Transcriptional activator that specifically binds 5'-GATA-3' or 5'-GAT-3' motifs within gene promoters.</text>
</comment>
<evidence type="ECO:0000256" key="5">
    <source>
        <dbReference type="ARBA" id="ARBA00022771"/>
    </source>
</evidence>
<comment type="caution">
    <text evidence="16">The sequence shown here is derived from an EMBL/GenBank/DDBJ whole genome shotgun (WGS) entry which is preliminary data.</text>
</comment>
<evidence type="ECO:0000313" key="17">
    <source>
        <dbReference type="Proteomes" id="UP000734854"/>
    </source>
</evidence>
<evidence type="ECO:0000256" key="11">
    <source>
        <dbReference type="ARBA" id="ARBA00023242"/>
    </source>
</evidence>
<keyword evidence="11 12" id="KW-0539">Nucleus</keyword>
<keyword evidence="8" id="KW-0238">DNA-binding</keyword>
<dbReference type="Gene3D" id="3.30.50.10">
    <property type="entry name" value="Erythroid Transcription Factor GATA-1, subunit A"/>
    <property type="match status" value="1"/>
</dbReference>
<evidence type="ECO:0000313" key="16">
    <source>
        <dbReference type="EMBL" id="KAG6517795.1"/>
    </source>
</evidence>
<keyword evidence="4" id="KW-0479">Metal-binding</keyword>
<feature type="domain" description="CCT" evidence="14">
    <location>
        <begin position="164"/>
        <end position="206"/>
    </location>
</feature>
<dbReference type="Pfam" id="PF06203">
    <property type="entry name" value="CCT"/>
    <property type="match status" value="1"/>
</dbReference>
<evidence type="ECO:0000256" key="2">
    <source>
        <dbReference type="ARBA" id="ARBA00004123"/>
    </source>
</evidence>
<evidence type="ECO:0000256" key="3">
    <source>
        <dbReference type="ARBA" id="ARBA00007722"/>
    </source>
</evidence>
<comment type="similarity">
    <text evidence="3">Belongs to the type IV zinc-finger family. Class C subfamily.</text>
</comment>
<keyword evidence="7" id="KW-0805">Transcription regulation</keyword>
<evidence type="ECO:0000256" key="1">
    <source>
        <dbReference type="ARBA" id="ARBA00002206"/>
    </source>
</evidence>
<dbReference type="AlphaFoldDB" id="A0A8J5HIJ3"/>
<evidence type="ECO:0000259" key="15">
    <source>
        <dbReference type="PROSITE" id="PS51320"/>
    </source>
</evidence>
<keyword evidence="6" id="KW-0862">Zinc</keyword>
<evidence type="ECO:0000256" key="6">
    <source>
        <dbReference type="ARBA" id="ARBA00022833"/>
    </source>
</evidence>
<feature type="compositionally biased region" description="Low complexity" evidence="13">
    <location>
        <begin position="204"/>
        <end position="226"/>
    </location>
</feature>
<dbReference type="GO" id="GO:0043565">
    <property type="term" value="F:sequence-specific DNA binding"/>
    <property type="evidence" value="ECO:0007669"/>
    <property type="project" value="InterPro"/>
</dbReference>
<dbReference type="PANTHER" id="PTHR46125:SF27">
    <property type="entry name" value="GATA TRANSCRIPTION FACTOR 28"/>
    <property type="match status" value="1"/>
</dbReference>
<evidence type="ECO:0000256" key="12">
    <source>
        <dbReference type="PROSITE-ProRule" id="PRU00357"/>
    </source>
</evidence>
<keyword evidence="9" id="KW-0010">Activator</keyword>
<dbReference type="GO" id="GO:0008270">
    <property type="term" value="F:zinc ion binding"/>
    <property type="evidence" value="ECO:0007669"/>
    <property type="project" value="UniProtKB-KW"/>
</dbReference>
<sequence length="413" mass="43842">MSGDRNPLAGGNPASVDTLPGHHVHHMSADHHALPVVALPPNVGDAHAIGGGNGELIAAADAQAWQQYQEANCSSSNNGMEEDGVGVLESDYMEAEEPLAAVPAQVGWNRLTLSFEDAVYVFDSVSADQVQSVLLLLGGRETQSGSSPFPSSSTQIQPGDIPHRIASLMRFREKRKDRNFDKKIRYAVRKEVASRMQRNKGQFASSKSKTTGSTSDSTAADQDSGSPENKIVGASACYNCGASAQSTPMMRRGPDGQRTLCNPCGIVWAKTVETGIVVSPKLEPYFLLLDESPSTFTASGKMRDLSKIRAKSTISLYAMGLKFAAGEQLPLLPLTEATEEAVEDCPATPKPAQSSPELLPCPPPPRKPRPAKRKADGDGVSRCFFAVPGDLSAVFLPAVSPSPASAAKKIKTE</sequence>
<comment type="subcellular location">
    <subcellularLocation>
        <location evidence="2 12">Nucleus</location>
    </subcellularLocation>
</comment>
<feature type="region of interest" description="Disordered" evidence="13">
    <location>
        <begin position="340"/>
        <end position="377"/>
    </location>
</feature>
<evidence type="ECO:0000256" key="4">
    <source>
        <dbReference type="ARBA" id="ARBA00022723"/>
    </source>
</evidence>
<dbReference type="CDD" id="cd00202">
    <property type="entry name" value="ZnF_GATA"/>
    <property type="match status" value="1"/>
</dbReference>
<dbReference type="SMART" id="SM00979">
    <property type="entry name" value="TIFY"/>
    <property type="match status" value="1"/>
</dbReference>
<keyword evidence="5" id="KW-0863">Zinc-finger</keyword>
<evidence type="ECO:0000256" key="10">
    <source>
        <dbReference type="ARBA" id="ARBA00023163"/>
    </source>
</evidence>
<evidence type="ECO:0000256" key="8">
    <source>
        <dbReference type="ARBA" id="ARBA00023125"/>
    </source>
</evidence>
<dbReference type="PROSITE" id="PS51320">
    <property type="entry name" value="TIFY"/>
    <property type="match status" value="1"/>
</dbReference>